<comment type="caution">
    <text evidence="1">The sequence shown here is derived from an EMBL/GenBank/DDBJ whole genome shotgun (WGS) entry which is preliminary data.</text>
</comment>
<name>A0A2M6WAP6_9BACT</name>
<evidence type="ECO:0000313" key="2">
    <source>
        <dbReference type="Proteomes" id="UP000231464"/>
    </source>
</evidence>
<accession>A0A2M6WAP6</accession>
<dbReference type="AlphaFoldDB" id="A0A2M6WAP6"/>
<evidence type="ECO:0000313" key="1">
    <source>
        <dbReference type="EMBL" id="PIT89857.1"/>
    </source>
</evidence>
<protein>
    <submittedName>
        <fullName evidence="1">Uncharacterized protein</fullName>
    </submittedName>
</protein>
<gene>
    <name evidence="1" type="ORF">COU23_01670</name>
</gene>
<organism evidence="1 2">
    <name type="scientific">Candidatus Kuenenbacteria bacterium CG10_big_fil_rev_8_21_14_0_10_36_11</name>
    <dbReference type="NCBI Taxonomy" id="1974618"/>
    <lineage>
        <taxon>Bacteria</taxon>
        <taxon>Candidatus Kueneniibacteriota</taxon>
    </lineage>
</organism>
<reference evidence="2" key="1">
    <citation type="submission" date="2017-09" db="EMBL/GenBank/DDBJ databases">
        <title>Depth-based differentiation of microbial function through sediment-hosted aquifers and enrichment of novel symbionts in the deep terrestrial subsurface.</title>
        <authorList>
            <person name="Probst A.J."/>
            <person name="Ladd B."/>
            <person name="Jarett J.K."/>
            <person name="Geller-Mcgrath D.E."/>
            <person name="Sieber C.M.K."/>
            <person name="Emerson J.B."/>
            <person name="Anantharaman K."/>
            <person name="Thomas B.C."/>
            <person name="Malmstrom R."/>
            <person name="Stieglmeier M."/>
            <person name="Klingl A."/>
            <person name="Woyke T."/>
            <person name="Ryan C.M."/>
            <person name="Banfield J.F."/>
        </authorList>
    </citation>
    <scope>NUCLEOTIDE SEQUENCE [LARGE SCALE GENOMIC DNA]</scope>
</reference>
<dbReference type="EMBL" id="PFBP01000027">
    <property type="protein sequence ID" value="PIT89857.1"/>
    <property type="molecule type" value="Genomic_DNA"/>
</dbReference>
<dbReference type="Proteomes" id="UP000231464">
    <property type="component" value="Unassembled WGS sequence"/>
</dbReference>
<sequence>MKARETQWFIEPDAKSNEAVARMLSENCLQYENCQTELMDDNGLPHRVWQVPDYKTVSLLLSAQKQFGFKFKIFNRQNSRGLIRKWLFADKKKKKHKKVVF</sequence>
<proteinExistence type="predicted"/>